<evidence type="ECO:0000256" key="1">
    <source>
        <dbReference type="PROSITE-ProRule" id="PRU00473"/>
    </source>
</evidence>
<dbReference type="InterPro" id="IPR036737">
    <property type="entry name" value="OmpA-like_sf"/>
</dbReference>
<dbReference type="AlphaFoldDB" id="A0A1H4BKG2"/>
<evidence type="ECO:0000256" key="2">
    <source>
        <dbReference type="SAM" id="Phobius"/>
    </source>
</evidence>
<reference evidence="4 5" key="1">
    <citation type="submission" date="2016-10" db="EMBL/GenBank/DDBJ databases">
        <authorList>
            <person name="de Groot N.N."/>
        </authorList>
    </citation>
    <scope>NUCLEOTIDE SEQUENCE [LARGE SCALE GENOMIC DNA]</scope>
    <source>
        <strain evidence="4 5">DSM 21228</strain>
    </source>
</reference>
<dbReference type="STRING" id="525918.SAMN05660964_01697"/>
<organism evidence="4 5">
    <name type="scientific">Thiothrix caldifontis</name>
    <dbReference type="NCBI Taxonomy" id="525918"/>
    <lineage>
        <taxon>Bacteria</taxon>
        <taxon>Pseudomonadati</taxon>
        <taxon>Pseudomonadota</taxon>
        <taxon>Gammaproteobacteria</taxon>
        <taxon>Thiotrichales</taxon>
        <taxon>Thiotrichaceae</taxon>
        <taxon>Thiothrix</taxon>
    </lineage>
</organism>
<dbReference type="SUPFAM" id="SSF103088">
    <property type="entry name" value="OmpA-like"/>
    <property type="match status" value="1"/>
</dbReference>
<keyword evidence="1 2" id="KW-0472">Membrane</keyword>
<evidence type="ECO:0000259" key="3">
    <source>
        <dbReference type="PROSITE" id="PS51123"/>
    </source>
</evidence>
<dbReference type="EMBL" id="FNQP01000008">
    <property type="protein sequence ID" value="SEA48587.1"/>
    <property type="molecule type" value="Genomic_DNA"/>
</dbReference>
<dbReference type="Proteomes" id="UP000199397">
    <property type="component" value="Unassembled WGS sequence"/>
</dbReference>
<dbReference type="PROSITE" id="PS51123">
    <property type="entry name" value="OMPA_2"/>
    <property type="match status" value="1"/>
</dbReference>
<dbReference type="RefSeq" id="WP_093067379.1">
    <property type="nucleotide sequence ID" value="NZ_FNQP01000008.1"/>
</dbReference>
<dbReference type="GO" id="GO:0016020">
    <property type="term" value="C:membrane"/>
    <property type="evidence" value="ECO:0007669"/>
    <property type="project" value="UniProtKB-UniRule"/>
</dbReference>
<dbReference type="Gene3D" id="3.30.1330.60">
    <property type="entry name" value="OmpA-like domain"/>
    <property type="match status" value="1"/>
</dbReference>
<keyword evidence="2" id="KW-1133">Transmembrane helix</keyword>
<name>A0A1H4BKG2_9GAMM</name>
<keyword evidence="5" id="KW-1185">Reference proteome</keyword>
<feature type="domain" description="OmpA-like" evidence="3">
    <location>
        <begin position="373"/>
        <end position="491"/>
    </location>
</feature>
<feature type="transmembrane region" description="Helical" evidence="2">
    <location>
        <begin position="284"/>
        <end position="302"/>
    </location>
</feature>
<keyword evidence="2" id="KW-0812">Transmembrane</keyword>
<accession>A0A1H4BKG2</accession>
<evidence type="ECO:0000313" key="5">
    <source>
        <dbReference type="Proteomes" id="UP000199397"/>
    </source>
</evidence>
<dbReference type="OrthoDB" id="5347798at2"/>
<proteinExistence type="predicted"/>
<dbReference type="Pfam" id="PF00691">
    <property type="entry name" value="OmpA"/>
    <property type="match status" value="1"/>
</dbReference>
<protein>
    <submittedName>
        <fullName evidence="4">Outer membrane protein OmpA</fullName>
    </submittedName>
</protein>
<gene>
    <name evidence="4" type="ORF">SAMN05660964_01697</name>
</gene>
<dbReference type="InterPro" id="IPR006665">
    <property type="entry name" value="OmpA-like"/>
</dbReference>
<evidence type="ECO:0000313" key="4">
    <source>
        <dbReference type="EMBL" id="SEA48587.1"/>
    </source>
</evidence>
<sequence length="491" mass="54851">MQGTPDISQLRHLLFGKDYDALLALKAQFENSATYSASVASVIAEALQHREAHDGGVSSVLAPTVERAMSHAISNDPKRFADVLYPVMGPAIRKSIQQALNEALENFNQLLEQSLSVRSWRWRFDAWRTGQSYAQIALLRTLVYQVEQVFLIHRDTGLLLQHVFSENVASKDPEIISGMLTAIQDFIKDSFATTGDDMLDTLRLGELTVLVEHGPLAVLAVVVRGTVPAELRAMLAETVENIHQQYHQQLQAYQGDTSTFNSLEPLLRDCLIKKQKQREKRPPWLAYLLLATIAGALGWWIYQYQQAQAALVHQRLQAEHAQQIALQTLGEQLTQQQSQHTKLQASLQTLLDQQTQQQQRSAQQLTADTAALTTLTQQIEAANYPFEKAKADVNPQHPALIALGKHISELLQTAQRLDKTPQIMIVGNADDSGNDTFNRELAQQRADNLRTALITSGVPAFVLVAYGAQYPGLPSHLQKNERSTHYRVSLY</sequence>